<evidence type="ECO:0000256" key="4">
    <source>
        <dbReference type="ARBA" id="ARBA00022825"/>
    </source>
</evidence>
<dbReference type="InterPro" id="IPR001940">
    <property type="entry name" value="Peptidase_S1C"/>
</dbReference>
<dbReference type="PANTHER" id="PTHR45980">
    <property type="match status" value="1"/>
</dbReference>
<sequence length="394" mass="41670">MLPGTLLVIQIDAAINGGNSGGPAFDASDRVVGVAFQGIDNAQNIGYLIPASLARTYLASTSSGVTKFNLVDVPFRAQRLENRGLRRFLKVPDGTSGAVVVAVSPLSALAPTDAEGAIADGANASALRIHDVVTAIDGQDVGDDLTVELRPGERVQVDSLITHKVAGTMTELQILRGGQPLTLRAELAPLAPLLPRWHGFDCSPEWVVIGGLVFVPLTAPLIDEASRGEAGLATSAYNMYTQVYGEHGFRTDPNREIVILITVLSGGDVNHGYGSYSLSWKELVTFNGETVQSLAALHASWQRAASADFLEFGFGAAETAWHRSIVLDGALVRESEEQLLALHGIPAGASKGVLARTHKFALQAADGASVIVPLDREGERRPKSVLGLSRVRDT</sequence>
<dbReference type="Gene3D" id="3.20.190.20">
    <property type="match status" value="1"/>
</dbReference>
<dbReference type="EMBL" id="HBKO01017200">
    <property type="protein sequence ID" value="CAE2216533.1"/>
    <property type="molecule type" value="Transcribed_RNA"/>
</dbReference>
<dbReference type="InterPro" id="IPR041517">
    <property type="entry name" value="DEGP_PDZ"/>
</dbReference>
<gene>
    <name evidence="6" type="ORF">CPOL0286_LOCUS7840</name>
</gene>
<dbReference type="AlphaFoldDB" id="A0A7S4I2D0"/>
<keyword evidence="3" id="KW-0378">Hydrolase</keyword>
<name>A0A7S4I2D0_9EUKA</name>
<dbReference type="InterPro" id="IPR043504">
    <property type="entry name" value="Peptidase_S1_PA_chymotrypsin"/>
</dbReference>
<keyword evidence="4" id="KW-0720">Serine protease</keyword>
<dbReference type="PRINTS" id="PR00834">
    <property type="entry name" value="PROTEASES2C"/>
</dbReference>
<dbReference type="Pfam" id="PF17815">
    <property type="entry name" value="PDZ_3"/>
    <property type="match status" value="1"/>
</dbReference>
<dbReference type="InterPro" id="IPR046449">
    <property type="entry name" value="DEGP_PDZ_sf"/>
</dbReference>
<proteinExistence type="inferred from homology"/>
<protein>
    <recommendedName>
        <fullName evidence="5">Protease Do-like PDZ domain-containing protein</fullName>
    </recommendedName>
</protein>
<evidence type="ECO:0000256" key="2">
    <source>
        <dbReference type="ARBA" id="ARBA00022670"/>
    </source>
</evidence>
<evidence type="ECO:0000259" key="5">
    <source>
        <dbReference type="Pfam" id="PF17815"/>
    </source>
</evidence>
<evidence type="ECO:0000256" key="3">
    <source>
        <dbReference type="ARBA" id="ARBA00022801"/>
    </source>
</evidence>
<dbReference type="GO" id="GO:0004252">
    <property type="term" value="F:serine-type endopeptidase activity"/>
    <property type="evidence" value="ECO:0007669"/>
    <property type="project" value="InterPro"/>
</dbReference>
<organism evidence="6">
    <name type="scientific">Prymnesium polylepis</name>
    <dbReference type="NCBI Taxonomy" id="72548"/>
    <lineage>
        <taxon>Eukaryota</taxon>
        <taxon>Haptista</taxon>
        <taxon>Haptophyta</taxon>
        <taxon>Prymnesiophyceae</taxon>
        <taxon>Prymnesiales</taxon>
        <taxon>Prymnesiaceae</taxon>
        <taxon>Prymnesium</taxon>
    </lineage>
</organism>
<comment type="similarity">
    <text evidence="1">Belongs to the peptidase S1C family.</text>
</comment>
<dbReference type="GO" id="GO:0006508">
    <property type="term" value="P:proteolysis"/>
    <property type="evidence" value="ECO:0007669"/>
    <property type="project" value="UniProtKB-KW"/>
</dbReference>
<keyword evidence="2" id="KW-0645">Protease</keyword>
<reference evidence="6" key="1">
    <citation type="submission" date="2021-01" db="EMBL/GenBank/DDBJ databases">
        <authorList>
            <person name="Corre E."/>
            <person name="Pelletier E."/>
            <person name="Niang G."/>
            <person name="Scheremetjew M."/>
            <person name="Finn R."/>
            <person name="Kale V."/>
            <person name="Holt S."/>
            <person name="Cochrane G."/>
            <person name="Meng A."/>
            <person name="Brown T."/>
            <person name="Cohen L."/>
        </authorList>
    </citation>
    <scope>NUCLEOTIDE SEQUENCE</scope>
    <source>
        <strain evidence="6">UIO037</strain>
    </source>
</reference>
<feature type="domain" description="Protease Do-like PDZ" evidence="5">
    <location>
        <begin position="198"/>
        <end position="351"/>
    </location>
</feature>
<evidence type="ECO:0000313" key="6">
    <source>
        <dbReference type="EMBL" id="CAE2216533.1"/>
    </source>
</evidence>
<dbReference type="PANTHER" id="PTHR45980:SF9">
    <property type="entry name" value="PROTEASE DO-LIKE 10, MITOCHONDRIAL-RELATED"/>
    <property type="match status" value="1"/>
</dbReference>
<dbReference type="Gene3D" id="2.30.42.10">
    <property type="match status" value="1"/>
</dbReference>
<evidence type="ECO:0000256" key="1">
    <source>
        <dbReference type="ARBA" id="ARBA00010541"/>
    </source>
</evidence>
<dbReference type="InterPro" id="IPR036034">
    <property type="entry name" value="PDZ_sf"/>
</dbReference>
<dbReference type="InterPro" id="IPR009003">
    <property type="entry name" value="Peptidase_S1_PA"/>
</dbReference>
<accession>A0A7S4I2D0</accession>
<dbReference type="SUPFAM" id="SSF50494">
    <property type="entry name" value="Trypsin-like serine proteases"/>
    <property type="match status" value="1"/>
</dbReference>
<dbReference type="Gene3D" id="2.40.10.10">
    <property type="entry name" value="Trypsin-like serine proteases"/>
    <property type="match status" value="1"/>
</dbReference>